<dbReference type="RefSeq" id="WP_330929991.1">
    <property type="nucleotide sequence ID" value="NZ_CP119075.1"/>
</dbReference>
<name>A0AAE9ZXG3_9BACT</name>
<dbReference type="InterPro" id="IPR019052">
    <property type="entry name" value="DUF2383"/>
</dbReference>
<dbReference type="Pfam" id="PF09537">
    <property type="entry name" value="DUF2383"/>
    <property type="match status" value="1"/>
</dbReference>
<dbReference type="KEGG" id="slom:PXH66_20365"/>
<proteinExistence type="predicted"/>
<dbReference type="SUPFAM" id="SSF47240">
    <property type="entry name" value="Ferritin-like"/>
    <property type="match status" value="1"/>
</dbReference>
<dbReference type="PIRSF" id="PIRSF029477">
    <property type="entry name" value="UCP029477"/>
    <property type="match status" value="1"/>
</dbReference>
<dbReference type="NCBIfam" id="TIGR02284">
    <property type="entry name" value="PA2169 family four-helix-bundle protein"/>
    <property type="match status" value="1"/>
</dbReference>
<dbReference type="InterPro" id="IPR016920">
    <property type="entry name" value="UCP029477"/>
</dbReference>
<dbReference type="InterPro" id="IPR011971">
    <property type="entry name" value="CHP02284"/>
</dbReference>
<feature type="domain" description="DUF2383" evidence="1">
    <location>
        <begin position="8"/>
        <end position="116"/>
    </location>
</feature>
<accession>A0AAE9ZXG3</accession>
<dbReference type="InterPro" id="IPR009078">
    <property type="entry name" value="Ferritin-like_SF"/>
</dbReference>
<reference evidence="2" key="1">
    <citation type="submission" date="2023-03" db="EMBL/GenBank/DDBJ databases">
        <title>Lomoglobus Profundus gen. nov., sp. nov., a novel member of the phylum Verrucomicrobia, isolated from deep-marine sediment of South China Sea.</title>
        <authorList>
            <person name="Ahmad T."/>
            <person name="Ishaq S.E."/>
            <person name="Wang F."/>
        </authorList>
    </citation>
    <scope>NUCLEOTIDE SEQUENCE</scope>
    <source>
        <strain evidence="2">LMO-M01</strain>
    </source>
</reference>
<keyword evidence="3" id="KW-1185">Reference proteome</keyword>
<dbReference type="AlphaFoldDB" id="A0AAE9ZXG3"/>
<dbReference type="Gene3D" id="1.20.1260.10">
    <property type="match status" value="1"/>
</dbReference>
<sequence>MNTTTEETIHVLNNLIEVCCDGADGFGHAAEEVELPELQAVFRRLSEQCRDFAAALRTSVNQLGEKAEDSGSIAAKAHRGWMKLREVVTTKDNHAILAECERGEDHAVAAYRDALSATLDPTAAALVQRQYAEVQQSHDKVRDLRDSEVYQNV</sequence>
<protein>
    <submittedName>
        <fullName evidence="2">PA2169 family four-helix-bundle protein</fullName>
    </submittedName>
</protein>
<evidence type="ECO:0000313" key="3">
    <source>
        <dbReference type="Proteomes" id="UP001218638"/>
    </source>
</evidence>
<gene>
    <name evidence="2" type="ORF">PXH66_20365</name>
</gene>
<organism evidence="2 3">
    <name type="scientific">Synoicihabitans lomoniglobus</name>
    <dbReference type="NCBI Taxonomy" id="2909285"/>
    <lineage>
        <taxon>Bacteria</taxon>
        <taxon>Pseudomonadati</taxon>
        <taxon>Verrucomicrobiota</taxon>
        <taxon>Opitutia</taxon>
        <taxon>Opitutales</taxon>
        <taxon>Opitutaceae</taxon>
        <taxon>Synoicihabitans</taxon>
    </lineage>
</organism>
<dbReference type="EMBL" id="CP119075">
    <property type="protein sequence ID" value="WED64705.1"/>
    <property type="molecule type" value="Genomic_DNA"/>
</dbReference>
<dbReference type="Proteomes" id="UP001218638">
    <property type="component" value="Chromosome"/>
</dbReference>
<evidence type="ECO:0000259" key="1">
    <source>
        <dbReference type="Pfam" id="PF09537"/>
    </source>
</evidence>
<evidence type="ECO:0000313" key="2">
    <source>
        <dbReference type="EMBL" id="WED64705.1"/>
    </source>
</evidence>
<dbReference type="InterPro" id="IPR012347">
    <property type="entry name" value="Ferritin-like"/>
</dbReference>